<dbReference type="OrthoDB" id="9811133at2"/>
<proteinExistence type="predicted"/>
<evidence type="ECO:0000256" key="1">
    <source>
        <dbReference type="ARBA" id="ARBA00022448"/>
    </source>
</evidence>
<dbReference type="PANTHER" id="PTHR36118:SF1">
    <property type="entry name" value="ION-TRANSLOCATING OXIDOREDUCTASE COMPLEX SUBUNIT G"/>
    <property type="match status" value="1"/>
</dbReference>
<sequence length="168" mass="19355">MSTLLLTFLLFQIGKPEKILNEIYPNSKIEIKNIVLSETQKNKVKELSGVEIEGKLVTFYLVKFNDQVKFYGFVDVHIVRTLPEVVLYVLNDRGEIELIQILSFKEPPEYKADDNWLKYLKGKTLGKNLLRLRRDVPNMTGATLTAKAITDNARKVIALWKVIFGEVR</sequence>
<dbReference type="GO" id="GO:0010181">
    <property type="term" value="F:FMN binding"/>
    <property type="evidence" value="ECO:0007669"/>
    <property type="project" value="InterPro"/>
</dbReference>
<name>A0A0S4N7B0_9BACT</name>
<keyword evidence="3" id="KW-0285">Flavoprotein</keyword>
<organism evidence="7 8">
    <name type="scientific">Candidatus Thermokryptus mobilis</name>
    <dbReference type="NCBI Taxonomy" id="1643428"/>
    <lineage>
        <taxon>Bacteria</taxon>
        <taxon>Pseudomonadati</taxon>
        <taxon>Candidatus Kryptoniota</taxon>
        <taxon>Candidatus Thermokryptus</taxon>
    </lineage>
</organism>
<keyword evidence="2" id="KW-0597">Phosphoprotein</keyword>
<evidence type="ECO:0000313" key="8">
    <source>
        <dbReference type="Proteomes" id="UP000320623"/>
    </source>
</evidence>
<keyword evidence="4" id="KW-0288">FMN</keyword>
<dbReference type="Pfam" id="PF04205">
    <property type="entry name" value="FMN_bind"/>
    <property type="match status" value="1"/>
</dbReference>
<evidence type="ECO:0000256" key="3">
    <source>
        <dbReference type="ARBA" id="ARBA00022630"/>
    </source>
</evidence>
<dbReference type="GO" id="GO:0022900">
    <property type="term" value="P:electron transport chain"/>
    <property type="evidence" value="ECO:0007669"/>
    <property type="project" value="InterPro"/>
</dbReference>
<dbReference type="InterPro" id="IPR010209">
    <property type="entry name" value="Ion_transpt_RnfG/RsxG"/>
</dbReference>
<evidence type="ECO:0000256" key="4">
    <source>
        <dbReference type="ARBA" id="ARBA00022643"/>
    </source>
</evidence>
<evidence type="ECO:0000313" key="7">
    <source>
        <dbReference type="EMBL" id="CUU07084.1"/>
    </source>
</evidence>
<keyword evidence="8" id="KW-1185">Reference proteome</keyword>
<dbReference type="RefSeq" id="WP_140945423.1">
    <property type="nucleotide sequence ID" value="NZ_FAOO01000012.1"/>
</dbReference>
<gene>
    <name evidence="7" type="ORF">JGI1_01689</name>
</gene>
<dbReference type="InterPro" id="IPR007329">
    <property type="entry name" value="FMN-bd"/>
</dbReference>
<dbReference type="GO" id="GO:0005886">
    <property type="term" value="C:plasma membrane"/>
    <property type="evidence" value="ECO:0007669"/>
    <property type="project" value="InterPro"/>
</dbReference>
<protein>
    <submittedName>
        <fullName evidence="7">FMN-binding domain-containing protein</fullName>
    </submittedName>
</protein>
<dbReference type="Proteomes" id="UP000320623">
    <property type="component" value="Unassembled WGS sequence"/>
</dbReference>
<reference evidence="8" key="1">
    <citation type="submission" date="2015-11" db="EMBL/GenBank/DDBJ databases">
        <authorList>
            <person name="Varghese N."/>
        </authorList>
    </citation>
    <scope>NUCLEOTIDE SEQUENCE [LARGE SCALE GENOMIC DNA]</scope>
</reference>
<evidence type="ECO:0000256" key="5">
    <source>
        <dbReference type="ARBA" id="ARBA00022982"/>
    </source>
</evidence>
<dbReference type="AlphaFoldDB" id="A0A0S4N7B0"/>
<dbReference type="PANTHER" id="PTHR36118">
    <property type="entry name" value="ION-TRANSLOCATING OXIDOREDUCTASE COMPLEX SUBUNIT G"/>
    <property type="match status" value="1"/>
</dbReference>
<accession>A0A0S4N7B0</accession>
<keyword evidence="5" id="KW-0249">Electron transport</keyword>
<dbReference type="STRING" id="1643428.GCA_001442855_01653"/>
<evidence type="ECO:0000259" key="6">
    <source>
        <dbReference type="Pfam" id="PF04205"/>
    </source>
</evidence>
<feature type="domain" description="FMN-binding" evidence="6">
    <location>
        <begin position="86"/>
        <end position="157"/>
    </location>
</feature>
<dbReference type="EMBL" id="FAOO01000012">
    <property type="protein sequence ID" value="CUU07084.1"/>
    <property type="molecule type" value="Genomic_DNA"/>
</dbReference>
<keyword evidence="1" id="KW-0813">Transport</keyword>
<dbReference type="GO" id="GO:0009055">
    <property type="term" value="F:electron transfer activity"/>
    <property type="evidence" value="ECO:0007669"/>
    <property type="project" value="InterPro"/>
</dbReference>
<evidence type="ECO:0000256" key="2">
    <source>
        <dbReference type="ARBA" id="ARBA00022553"/>
    </source>
</evidence>